<proteinExistence type="predicted"/>
<dbReference type="InterPro" id="IPR043519">
    <property type="entry name" value="NT_sf"/>
</dbReference>
<dbReference type="AlphaFoldDB" id="A0AAF0DNX6"/>
<organism evidence="1 2">
    <name type="scientific">Emydomyces testavorans</name>
    <dbReference type="NCBI Taxonomy" id="2070801"/>
    <lineage>
        <taxon>Eukaryota</taxon>
        <taxon>Fungi</taxon>
        <taxon>Dikarya</taxon>
        <taxon>Ascomycota</taxon>
        <taxon>Pezizomycotina</taxon>
        <taxon>Eurotiomycetes</taxon>
        <taxon>Eurotiomycetidae</taxon>
        <taxon>Onygenales</taxon>
        <taxon>Nannizziopsiaceae</taxon>
        <taxon>Emydomyces</taxon>
    </lineage>
</organism>
<dbReference type="Proteomes" id="UP001219355">
    <property type="component" value="Chromosome 4"/>
</dbReference>
<sequence length="238" mass="26735">MAQHQIQTVSERSHNFNLDMAAKGVSDILTSANKKHGFIGGYAASLLGGTRMTNDVDVIVGDDAKEIRELLLRADQRFFMSQGNKLKYKVEAVSEASPDVEIIVELLQGGANMPLKLPDARNVPLIQVNPSEVGEDRLNCEVPLIHPAVLVLTKIKRWMYIAESTRPASIKKAINDEHDIEALLKWLQERNVKIEFSWYPEKPKGELLPGLQLLLQRGPSFHDLLKRTLHPEDFQAIL</sequence>
<dbReference type="SUPFAM" id="SSF81301">
    <property type="entry name" value="Nucleotidyltransferase"/>
    <property type="match status" value="1"/>
</dbReference>
<dbReference type="EMBL" id="CP120630">
    <property type="protein sequence ID" value="WEW61207.1"/>
    <property type="molecule type" value="Genomic_DNA"/>
</dbReference>
<dbReference type="Gene3D" id="3.30.460.40">
    <property type="match status" value="1"/>
</dbReference>
<protein>
    <submittedName>
        <fullName evidence="1">Uncharacterized protein</fullName>
    </submittedName>
</protein>
<evidence type="ECO:0000313" key="1">
    <source>
        <dbReference type="EMBL" id="WEW61207.1"/>
    </source>
</evidence>
<accession>A0AAF0DNX6</accession>
<evidence type="ECO:0000313" key="2">
    <source>
        <dbReference type="Proteomes" id="UP001219355"/>
    </source>
</evidence>
<keyword evidence="2" id="KW-1185">Reference proteome</keyword>
<name>A0AAF0DNX6_9EURO</name>
<gene>
    <name evidence="1" type="ORF">PRK78_006697</name>
</gene>
<reference evidence="1" key="1">
    <citation type="submission" date="2023-03" db="EMBL/GenBank/DDBJ databases">
        <title>Emydomyces testavorans Genome Sequence.</title>
        <authorList>
            <person name="Hoyer L."/>
        </authorList>
    </citation>
    <scope>NUCLEOTIDE SEQUENCE</scope>
    <source>
        <strain evidence="1">16-2883</strain>
    </source>
</reference>